<comment type="caution">
    <text evidence="1">The sequence shown here is derived from an EMBL/GenBank/DDBJ whole genome shotgun (WGS) entry which is preliminary data.</text>
</comment>
<name>A0ABS4JX40_9FIRM</name>
<reference evidence="1 2" key="1">
    <citation type="submission" date="2021-03" db="EMBL/GenBank/DDBJ databases">
        <title>Genomic Encyclopedia of Type Strains, Phase IV (KMG-IV): sequencing the most valuable type-strain genomes for metagenomic binning, comparative biology and taxonomic classification.</title>
        <authorList>
            <person name="Goeker M."/>
        </authorList>
    </citation>
    <scope>NUCLEOTIDE SEQUENCE [LARGE SCALE GENOMIC DNA]</scope>
    <source>
        <strain evidence="1 2">DSM 27138</strain>
    </source>
</reference>
<evidence type="ECO:0000313" key="1">
    <source>
        <dbReference type="EMBL" id="MBP2020097.1"/>
    </source>
</evidence>
<keyword evidence="2" id="KW-1185">Reference proteome</keyword>
<sequence length="145" mass="16537">MSVGIPMEKVIEDNSSYFRSIILKVGLRNTDQTAVENTGTDISRYINLCRPKDYQPATFRYFFSQVLEEHQKVKRPEGPGLRGEVVYDPQRGEVQFVRTGDWLDLPAVDMDPDDVLTVLMERYLTEQSPAGLHDSVCWIGVTKLP</sequence>
<dbReference type="Proteomes" id="UP001519289">
    <property type="component" value="Unassembled WGS sequence"/>
</dbReference>
<protein>
    <submittedName>
        <fullName evidence="1">Uncharacterized protein</fullName>
    </submittedName>
</protein>
<gene>
    <name evidence="1" type="ORF">J2Z79_003551</name>
</gene>
<accession>A0ABS4JX40</accession>
<proteinExistence type="predicted"/>
<dbReference type="RefSeq" id="WP_209468199.1">
    <property type="nucleotide sequence ID" value="NZ_JAGGLG010000048.1"/>
</dbReference>
<organism evidence="1 2">
    <name type="scientific">Symbiobacterium terraclitae</name>
    <dbReference type="NCBI Taxonomy" id="557451"/>
    <lineage>
        <taxon>Bacteria</taxon>
        <taxon>Bacillati</taxon>
        <taxon>Bacillota</taxon>
        <taxon>Clostridia</taxon>
        <taxon>Eubacteriales</taxon>
        <taxon>Symbiobacteriaceae</taxon>
        <taxon>Symbiobacterium</taxon>
    </lineage>
</organism>
<dbReference type="EMBL" id="JAGGLG010000048">
    <property type="protein sequence ID" value="MBP2020097.1"/>
    <property type="molecule type" value="Genomic_DNA"/>
</dbReference>
<evidence type="ECO:0000313" key="2">
    <source>
        <dbReference type="Proteomes" id="UP001519289"/>
    </source>
</evidence>